<evidence type="ECO:0000259" key="3">
    <source>
        <dbReference type="PROSITE" id="PS51677"/>
    </source>
</evidence>
<feature type="domain" description="NodB homology" evidence="3">
    <location>
        <begin position="43"/>
        <end position="221"/>
    </location>
</feature>
<dbReference type="InterPro" id="IPR050248">
    <property type="entry name" value="Polysacc_deacetylase_ArnD"/>
</dbReference>
<dbReference type="InterPro" id="IPR011330">
    <property type="entry name" value="Glyco_hydro/deAcase_b/a-brl"/>
</dbReference>
<dbReference type="CDD" id="cd10917">
    <property type="entry name" value="CE4_NodB_like_6s_7s"/>
    <property type="match status" value="1"/>
</dbReference>
<dbReference type="SUPFAM" id="SSF88713">
    <property type="entry name" value="Glycoside hydrolase/deacetylase"/>
    <property type="match status" value="1"/>
</dbReference>
<dbReference type="GO" id="GO:0046872">
    <property type="term" value="F:metal ion binding"/>
    <property type="evidence" value="ECO:0007669"/>
    <property type="project" value="UniProtKB-KW"/>
</dbReference>
<evidence type="ECO:0000256" key="2">
    <source>
        <dbReference type="ARBA" id="ARBA00022801"/>
    </source>
</evidence>
<dbReference type="EMBL" id="FODY01000010">
    <property type="protein sequence ID" value="SEP10486.1"/>
    <property type="molecule type" value="Genomic_DNA"/>
</dbReference>
<dbReference type="GO" id="GO:0016020">
    <property type="term" value="C:membrane"/>
    <property type="evidence" value="ECO:0007669"/>
    <property type="project" value="TreeGrafter"/>
</dbReference>
<gene>
    <name evidence="4" type="ORF">SAMN04490178_11081</name>
</gene>
<dbReference type="GO" id="GO:0016810">
    <property type="term" value="F:hydrolase activity, acting on carbon-nitrogen (but not peptide) bonds"/>
    <property type="evidence" value="ECO:0007669"/>
    <property type="project" value="InterPro"/>
</dbReference>
<keyword evidence="5" id="KW-1185">Reference proteome</keyword>
<dbReference type="GO" id="GO:0005975">
    <property type="term" value="P:carbohydrate metabolic process"/>
    <property type="evidence" value="ECO:0007669"/>
    <property type="project" value="InterPro"/>
</dbReference>
<evidence type="ECO:0000313" key="5">
    <source>
        <dbReference type="Proteomes" id="UP000198847"/>
    </source>
</evidence>
<sequence>MIIHCMRVRWLSLFLCAGIALLVLAEFVPSRVVPVRQVDTISKVVALTFDDGPDPATTQALLEVLAKKQVKATFFLLGSQVETYPELAANITSQGHEIGSHNYSHAFLNRVSLAEYLEQVGRAETAISKVTPKPVLFRPPGGGYNDKLLEELQKRGYTTVLWSIDPRDWEGKTAEATTGLVVKQTKPGSIILLHEGSCARATPEAVGRIIEQLAGQGYSFVTVSELLSLKKQTE</sequence>
<evidence type="ECO:0000256" key="1">
    <source>
        <dbReference type="ARBA" id="ARBA00022723"/>
    </source>
</evidence>
<dbReference type="Gene3D" id="3.20.20.370">
    <property type="entry name" value="Glycoside hydrolase/deacetylase"/>
    <property type="match status" value="1"/>
</dbReference>
<dbReference type="PANTHER" id="PTHR10587">
    <property type="entry name" value="GLYCOSYL TRANSFERASE-RELATED"/>
    <property type="match status" value="1"/>
</dbReference>
<dbReference type="STRING" id="112903.SAMN04490178_11081"/>
<proteinExistence type="predicted"/>
<keyword evidence="1" id="KW-0479">Metal-binding</keyword>
<dbReference type="AlphaFoldDB" id="A0A1H8V4Z9"/>
<dbReference type="Proteomes" id="UP000198847">
    <property type="component" value="Unassembled WGS sequence"/>
</dbReference>
<dbReference type="InterPro" id="IPR002509">
    <property type="entry name" value="NODB_dom"/>
</dbReference>
<name>A0A1H8V4Z9_9FIRM</name>
<evidence type="ECO:0000313" key="4">
    <source>
        <dbReference type="EMBL" id="SEP10486.1"/>
    </source>
</evidence>
<dbReference type="RefSeq" id="WP_245732332.1">
    <property type="nucleotide sequence ID" value="NZ_FODY01000010.1"/>
</dbReference>
<organism evidence="4 5">
    <name type="scientific">Propionispora vibrioides</name>
    <dbReference type="NCBI Taxonomy" id="112903"/>
    <lineage>
        <taxon>Bacteria</taxon>
        <taxon>Bacillati</taxon>
        <taxon>Bacillota</taxon>
        <taxon>Negativicutes</taxon>
        <taxon>Selenomonadales</taxon>
        <taxon>Sporomusaceae</taxon>
        <taxon>Propionispora</taxon>
    </lineage>
</organism>
<protein>
    <submittedName>
        <fullName evidence="4">Peptidoglycan/xylan/chitin deacetylase, PgdA/CDA1 family</fullName>
    </submittedName>
</protein>
<accession>A0A1H8V4Z9</accession>
<dbReference type="PROSITE" id="PS51677">
    <property type="entry name" value="NODB"/>
    <property type="match status" value="1"/>
</dbReference>
<dbReference type="PANTHER" id="PTHR10587:SF133">
    <property type="entry name" value="CHITIN DEACETYLASE 1-RELATED"/>
    <property type="match status" value="1"/>
</dbReference>
<reference evidence="4 5" key="1">
    <citation type="submission" date="2016-10" db="EMBL/GenBank/DDBJ databases">
        <authorList>
            <person name="de Groot N.N."/>
        </authorList>
    </citation>
    <scope>NUCLEOTIDE SEQUENCE [LARGE SCALE GENOMIC DNA]</scope>
    <source>
        <strain evidence="4 5">DSM 13305</strain>
    </source>
</reference>
<keyword evidence="2" id="KW-0378">Hydrolase</keyword>
<dbReference type="Pfam" id="PF01522">
    <property type="entry name" value="Polysacc_deac_1"/>
    <property type="match status" value="1"/>
</dbReference>